<sequence length="277" mass="28863">MNNTAQPILTATGLTMDYAAQAAKPRTAQQPAPGAPGVPGAFAPHPLALNRVNFTLQPGETVAVMGPSGSGKSTLLHALAGIITPTAGTVQFRGANLAAMPDAERTALRRNAFGFVFQSGQLLPELPAVENIALPLMLGGMPYAQATSQAVLWLERFGLRPLMAQRPGEMSGGQMQRVAIARALSVGPAVIFADEPTGALDQTTGHEVMRLLMDAARANNASVVLVTHDPNVAAYCSHTVHMRDGMITNAQPTPTAQAARPAPARMPMQAPLQGGAR</sequence>
<dbReference type="CDD" id="cd03255">
    <property type="entry name" value="ABC_MJ0796_LolCDE_FtsE"/>
    <property type="match status" value="1"/>
</dbReference>
<dbReference type="InterPro" id="IPR027417">
    <property type="entry name" value="P-loop_NTPase"/>
</dbReference>
<dbReference type="Pfam" id="PF00005">
    <property type="entry name" value="ABC_tran"/>
    <property type="match status" value="1"/>
</dbReference>
<dbReference type="GO" id="GO:0022857">
    <property type="term" value="F:transmembrane transporter activity"/>
    <property type="evidence" value="ECO:0007669"/>
    <property type="project" value="TreeGrafter"/>
</dbReference>
<comment type="caution">
    <text evidence="6">The sequence shown here is derived from an EMBL/GenBank/DDBJ whole genome shotgun (WGS) entry which is preliminary data.</text>
</comment>
<evidence type="ECO:0000256" key="3">
    <source>
        <dbReference type="ARBA" id="ARBA00022840"/>
    </source>
</evidence>
<dbReference type="EMBL" id="PCGZ01000007">
    <property type="protein sequence ID" value="PKU90144.1"/>
    <property type="molecule type" value="Genomic_DNA"/>
</dbReference>
<dbReference type="InterPro" id="IPR017911">
    <property type="entry name" value="MacB-like_ATP-bd"/>
</dbReference>
<keyword evidence="3 6" id="KW-0067">ATP-binding</keyword>
<evidence type="ECO:0000313" key="9">
    <source>
        <dbReference type="Proteomes" id="UP000233762"/>
    </source>
</evidence>
<dbReference type="Proteomes" id="UP000233762">
    <property type="component" value="Unassembled WGS sequence"/>
</dbReference>
<proteinExistence type="predicted"/>
<dbReference type="PANTHER" id="PTHR24220:SF685">
    <property type="entry name" value="ABC TRANSPORTER RELATED"/>
    <property type="match status" value="1"/>
</dbReference>
<gene>
    <name evidence="6" type="ORF">CQR46_1147</name>
    <name evidence="7" type="ORF">CQR50_0365</name>
</gene>
<dbReference type="Gene3D" id="3.40.50.300">
    <property type="entry name" value="P-loop containing nucleotide triphosphate hydrolases"/>
    <property type="match status" value="1"/>
</dbReference>
<reference evidence="8 9" key="1">
    <citation type="submission" date="2017-10" db="EMBL/GenBank/DDBJ databases">
        <title>Bifidobacterium genomics.</title>
        <authorList>
            <person name="Lugli G.A."/>
            <person name="Milani C."/>
            <person name="Mancabelli L."/>
        </authorList>
    </citation>
    <scope>NUCLEOTIDE SEQUENCE [LARGE SCALE GENOMIC DNA]</scope>
    <source>
        <strain evidence="7 9">1520B</strain>
        <strain evidence="6 8">1524B</strain>
    </source>
</reference>
<dbReference type="InterPro" id="IPR017871">
    <property type="entry name" value="ABC_transporter-like_CS"/>
</dbReference>
<name>A0A2N3QGC4_9BIFI</name>
<feature type="region of interest" description="Disordered" evidence="4">
    <location>
        <begin position="22"/>
        <end position="42"/>
    </location>
</feature>
<dbReference type="PROSITE" id="PS00211">
    <property type="entry name" value="ABC_TRANSPORTER_1"/>
    <property type="match status" value="1"/>
</dbReference>
<dbReference type="InterPro" id="IPR003593">
    <property type="entry name" value="AAA+_ATPase"/>
</dbReference>
<evidence type="ECO:0000313" key="6">
    <source>
        <dbReference type="EMBL" id="PKU90144.1"/>
    </source>
</evidence>
<evidence type="ECO:0000256" key="2">
    <source>
        <dbReference type="ARBA" id="ARBA00022741"/>
    </source>
</evidence>
<feature type="region of interest" description="Disordered" evidence="4">
    <location>
        <begin position="250"/>
        <end position="277"/>
    </location>
</feature>
<dbReference type="EMBL" id="PCHH01000001">
    <property type="protein sequence ID" value="PKV05111.1"/>
    <property type="molecule type" value="Genomic_DNA"/>
</dbReference>
<dbReference type="InterPro" id="IPR003439">
    <property type="entry name" value="ABC_transporter-like_ATP-bd"/>
</dbReference>
<evidence type="ECO:0000256" key="1">
    <source>
        <dbReference type="ARBA" id="ARBA00022448"/>
    </source>
</evidence>
<dbReference type="PANTHER" id="PTHR24220">
    <property type="entry name" value="IMPORT ATP-BINDING PROTEIN"/>
    <property type="match status" value="1"/>
</dbReference>
<dbReference type="Proteomes" id="UP000233730">
    <property type="component" value="Unassembled WGS sequence"/>
</dbReference>
<organism evidence="6 8">
    <name type="scientific">Bifidobacterium pseudolongum subsp. globosum</name>
    <dbReference type="NCBI Taxonomy" id="1690"/>
    <lineage>
        <taxon>Bacteria</taxon>
        <taxon>Bacillati</taxon>
        <taxon>Actinomycetota</taxon>
        <taxon>Actinomycetes</taxon>
        <taxon>Bifidobacteriales</taxon>
        <taxon>Bifidobacteriaceae</taxon>
        <taxon>Bifidobacterium</taxon>
    </lineage>
</organism>
<dbReference type="RefSeq" id="WP_101398307.1">
    <property type="nucleotide sequence ID" value="NZ_PCGZ01000007.1"/>
</dbReference>
<keyword evidence="1" id="KW-0813">Transport</keyword>
<feature type="domain" description="ABC transporter" evidence="5">
    <location>
        <begin position="33"/>
        <end position="269"/>
    </location>
</feature>
<evidence type="ECO:0000259" key="5">
    <source>
        <dbReference type="PROSITE" id="PS50893"/>
    </source>
</evidence>
<feature type="compositionally biased region" description="Low complexity" evidence="4">
    <location>
        <begin position="250"/>
        <end position="271"/>
    </location>
</feature>
<dbReference type="GO" id="GO:0005886">
    <property type="term" value="C:plasma membrane"/>
    <property type="evidence" value="ECO:0007669"/>
    <property type="project" value="TreeGrafter"/>
</dbReference>
<dbReference type="InterPro" id="IPR015854">
    <property type="entry name" value="ABC_transpr_LolD-like"/>
</dbReference>
<evidence type="ECO:0000256" key="4">
    <source>
        <dbReference type="SAM" id="MobiDB-lite"/>
    </source>
</evidence>
<dbReference type="SUPFAM" id="SSF52540">
    <property type="entry name" value="P-loop containing nucleoside triphosphate hydrolases"/>
    <property type="match status" value="1"/>
</dbReference>
<protein>
    <submittedName>
        <fullName evidence="6">ATP-binding protein of ABC transporter system</fullName>
    </submittedName>
</protein>
<accession>A0A2N3QGC4</accession>
<evidence type="ECO:0000313" key="8">
    <source>
        <dbReference type="Proteomes" id="UP000233730"/>
    </source>
</evidence>
<dbReference type="GO" id="GO:0005524">
    <property type="term" value="F:ATP binding"/>
    <property type="evidence" value="ECO:0007669"/>
    <property type="project" value="UniProtKB-KW"/>
</dbReference>
<dbReference type="PROSITE" id="PS50893">
    <property type="entry name" value="ABC_TRANSPORTER_2"/>
    <property type="match status" value="1"/>
</dbReference>
<dbReference type="AlphaFoldDB" id="A0A2N3QGC4"/>
<keyword evidence="2" id="KW-0547">Nucleotide-binding</keyword>
<dbReference type="SMART" id="SM00382">
    <property type="entry name" value="AAA"/>
    <property type="match status" value="1"/>
</dbReference>
<evidence type="ECO:0000313" key="7">
    <source>
        <dbReference type="EMBL" id="PKV05111.1"/>
    </source>
</evidence>
<dbReference type="GO" id="GO:0016887">
    <property type="term" value="F:ATP hydrolysis activity"/>
    <property type="evidence" value="ECO:0007669"/>
    <property type="project" value="InterPro"/>
</dbReference>